<dbReference type="EMBL" id="AZHD01000009">
    <property type="protein sequence ID" value="OAA60430.1"/>
    <property type="molecule type" value="Genomic_DNA"/>
</dbReference>
<sequence length="328" mass="35197">MRHLILTGACYVDTILDVPHYPQEDAKLRATAVRVRRGGNCPNSLEVLQQLLAAGDDVDNVATYLVSCLPEIDAPATQMIIDSMAGPAGSAEPPGTTTTTRRPNCDHCLYRAGHTTPASSYIVRAAATGSRTIVNHNALPEMTAAEFAGVVSRFEATTAENDNDDDDTWWHFEGRVPDVTLACIQHLRRRRRRATVSVEVEKPQRAGLRALAAEADVVFYSKTWAEVRFSSLAEDLPSTDPANGAQDQGYASAEACVQGEAAQTPRARLLFCTTVGAGDTFVAGVLYKLACQRRAPAADVDIQATLAFAVDLATRKVHIDGFQGLAGG</sequence>
<dbReference type="AlphaFoldDB" id="A0A167TBQ8"/>
<dbReference type="PANTHER" id="PTHR42774:SF3">
    <property type="entry name" value="KETOHEXOKINASE"/>
    <property type="match status" value="1"/>
</dbReference>
<accession>A0A167TBQ8</accession>
<keyword evidence="3" id="KW-1185">Reference proteome</keyword>
<feature type="compositionally biased region" description="Low complexity" evidence="1">
    <location>
        <begin position="85"/>
        <end position="100"/>
    </location>
</feature>
<protein>
    <recommendedName>
        <fullName evidence="4">Ketohexokinase</fullName>
    </recommendedName>
</protein>
<evidence type="ECO:0008006" key="4">
    <source>
        <dbReference type="Google" id="ProtNLM"/>
    </source>
</evidence>
<reference evidence="2 3" key="1">
    <citation type="journal article" date="2016" name="Genome Biol. Evol.">
        <title>Divergent and convergent evolution of fungal pathogenicity.</title>
        <authorList>
            <person name="Shang Y."/>
            <person name="Xiao G."/>
            <person name="Zheng P."/>
            <person name="Cen K."/>
            <person name="Zhan S."/>
            <person name="Wang C."/>
        </authorList>
    </citation>
    <scope>NUCLEOTIDE SEQUENCE [LARGE SCALE GENOMIC DNA]</scope>
    <source>
        <strain evidence="2 3">RCEF 264</strain>
    </source>
</reference>
<organism evidence="2 3">
    <name type="scientific">Niveomyces insectorum RCEF 264</name>
    <dbReference type="NCBI Taxonomy" id="1081102"/>
    <lineage>
        <taxon>Eukaryota</taxon>
        <taxon>Fungi</taxon>
        <taxon>Dikarya</taxon>
        <taxon>Ascomycota</taxon>
        <taxon>Pezizomycotina</taxon>
        <taxon>Sordariomycetes</taxon>
        <taxon>Hypocreomycetidae</taxon>
        <taxon>Hypocreales</taxon>
        <taxon>Cordycipitaceae</taxon>
        <taxon>Niveomyces</taxon>
    </lineage>
</organism>
<dbReference type="InterPro" id="IPR052562">
    <property type="entry name" value="Ketohexokinase-related"/>
</dbReference>
<dbReference type="OrthoDB" id="204058at2759"/>
<gene>
    <name evidence="2" type="ORF">SPI_05554</name>
</gene>
<comment type="caution">
    <text evidence="2">The sequence shown here is derived from an EMBL/GenBank/DDBJ whole genome shotgun (WGS) entry which is preliminary data.</text>
</comment>
<evidence type="ECO:0000313" key="3">
    <source>
        <dbReference type="Proteomes" id="UP000076874"/>
    </source>
</evidence>
<dbReference type="Proteomes" id="UP000076874">
    <property type="component" value="Unassembled WGS sequence"/>
</dbReference>
<feature type="region of interest" description="Disordered" evidence="1">
    <location>
        <begin position="84"/>
        <end position="103"/>
    </location>
</feature>
<dbReference type="InterPro" id="IPR029056">
    <property type="entry name" value="Ribokinase-like"/>
</dbReference>
<dbReference type="SUPFAM" id="SSF53613">
    <property type="entry name" value="Ribokinase-like"/>
    <property type="match status" value="1"/>
</dbReference>
<evidence type="ECO:0000256" key="1">
    <source>
        <dbReference type="SAM" id="MobiDB-lite"/>
    </source>
</evidence>
<dbReference type="PANTHER" id="PTHR42774">
    <property type="entry name" value="PHOSPHOTRANSFERASE SYSTEM TRANSPORT PROTEIN"/>
    <property type="match status" value="1"/>
</dbReference>
<dbReference type="STRING" id="1081102.A0A167TBQ8"/>
<dbReference type="Gene3D" id="3.40.1190.20">
    <property type="match status" value="1"/>
</dbReference>
<evidence type="ECO:0000313" key="2">
    <source>
        <dbReference type="EMBL" id="OAA60430.1"/>
    </source>
</evidence>
<proteinExistence type="predicted"/>
<name>A0A167TBQ8_9HYPO</name>